<evidence type="ECO:0000256" key="1">
    <source>
        <dbReference type="SAM" id="MobiDB-lite"/>
    </source>
</evidence>
<accession>A0A9W8PQA5</accession>
<feature type="compositionally biased region" description="Basic and acidic residues" evidence="1">
    <location>
        <begin position="358"/>
        <end position="375"/>
    </location>
</feature>
<dbReference type="SUPFAM" id="SSF53098">
    <property type="entry name" value="Ribonuclease H-like"/>
    <property type="match status" value="1"/>
</dbReference>
<keyword evidence="4" id="KW-1185">Reference proteome</keyword>
<dbReference type="InterPro" id="IPR002156">
    <property type="entry name" value="RNaseH_domain"/>
</dbReference>
<organism evidence="3 4">
    <name type="scientific">Fusarium irregulare</name>
    <dbReference type="NCBI Taxonomy" id="2494466"/>
    <lineage>
        <taxon>Eukaryota</taxon>
        <taxon>Fungi</taxon>
        <taxon>Dikarya</taxon>
        <taxon>Ascomycota</taxon>
        <taxon>Pezizomycotina</taxon>
        <taxon>Sordariomycetes</taxon>
        <taxon>Hypocreomycetidae</taxon>
        <taxon>Hypocreales</taxon>
        <taxon>Nectriaceae</taxon>
        <taxon>Fusarium</taxon>
        <taxon>Fusarium incarnatum-equiseti species complex</taxon>
    </lineage>
</organism>
<feature type="domain" description="RNase H type-1" evidence="2">
    <location>
        <begin position="93"/>
        <end position="255"/>
    </location>
</feature>
<dbReference type="Proteomes" id="UP001152130">
    <property type="component" value="Unassembled WGS sequence"/>
</dbReference>
<dbReference type="Gene3D" id="3.30.420.10">
    <property type="entry name" value="Ribonuclease H-like superfamily/Ribonuclease H"/>
    <property type="match status" value="1"/>
</dbReference>
<feature type="region of interest" description="Disordered" evidence="1">
    <location>
        <begin position="320"/>
        <end position="394"/>
    </location>
</feature>
<dbReference type="PROSITE" id="PS50879">
    <property type="entry name" value="RNASE_H_1"/>
    <property type="match status" value="1"/>
</dbReference>
<dbReference type="GO" id="GO:0004523">
    <property type="term" value="F:RNA-DNA hybrid ribonuclease activity"/>
    <property type="evidence" value="ECO:0007669"/>
    <property type="project" value="InterPro"/>
</dbReference>
<dbReference type="InterPro" id="IPR036397">
    <property type="entry name" value="RNaseH_sf"/>
</dbReference>
<dbReference type="GO" id="GO:0003676">
    <property type="term" value="F:nucleic acid binding"/>
    <property type="evidence" value="ECO:0007669"/>
    <property type="project" value="InterPro"/>
</dbReference>
<dbReference type="InterPro" id="IPR012337">
    <property type="entry name" value="RNaseH-like_sf"/>
</dbReference>
<dbReference type="EMBL" id="JAPDHF010000009">
    <property type="protein sequence ID" value="KAJ4013170.1"/>
    <property type="molecule type" value="Genomic_DNA"/>
</dbReference>
<evidence type="ECO:0000313" key="4">
    <source>
        <dbReference type="Proteomes" id="UP001152130"/>
    </source>
</evidence>
<sequence>MFKIPEPVTTLYTGAQGYLSRAQRAWVAAWKAGRAAWNDVPNARQPTQSIEHAAEWNEDPDATRLSIPSSEIVISNRLKAIERARCASVEPTSASRLILWTDASVTRRGAGWAVAFWNGLNWVRITARGPTVRAPKKRFDNNIAELQAIGIALDYAVQFVERKTKDEPPLQILEVYTDSQAALVLLKAAMRDLPSAHDSSSLPKKVIQIGMIVRDTILKIETLQEDGVNIELHWVPRKTAYGNFLADEGAMIARMNHYGYYTLNNALVEFMPSRIVEAQGEGQLPLAHTQEFVHQSYMAKCIASILGNREIKPVEDETMDYTPEEAQQEIPEGTFEESLEKSPEEPQDVSMENITGKSIEDSPEKRLETLEKALDEAPEETAAETPGENLEESQDLDLNLDLLYDAPVLEVDMTEAIPIDPELWRLYGE</sequence>
<comment type="caution">
    <text evidence="3">The sequence shown here is derived from an EMBL/GenBank/DDBJ whole genome shotgun (WGS) entry which is preliminary data.</text>
</comment>
<reference evidence="3" key="1">
    <citation type="submission" date="2022-10" db="EMBL/GenBank/DDBJ databases">
        <title>Fusarium specimens isolated from Avocado Roots.</title>
        <authorList>
            <person name="Stajich J."/>
            <person name="Roper C."/>
            <person name="Heimlech-Rivalta G."/>
        </authorList>
    </citation>
    <scope>NUCLEOTIDE SEQUENCE</scope>
    <source>
        <strain evidence="3">CF00143</strain>
    </source>
</reference>
<proteinExistence type="predicted"/>
<dbReference type="AlphaFoldDB" id="A0A9W8PQA5"/>
<dbReference type="OrthoDB" id="5067658at2759"/>
<evidence type="ECO:0000259" key="2">
    <source>
        <dbReference type="PROSITE" id="PS50879"/>
    </source>
</evidence>
<name>A0A9W8PQA5_9HYPO</name>
<gene>
    <name evidence="3" type="ORF">NW766_006993</name>
</gene>
<protein>
    <recommendedName>
        <fullName evidence="2">RNase H type-1 domain-containing protein</fullName>
    </recommendedName>
</protein>
<evidence type="ECO:0000313" key="3">
    <source>
        <dbReference type="EMBL" id="KAJ4013170.1"/>
    </source>
</evidence>